<dbReference type="SMART" id="SM00368">
    <property type="entry name" value="LRR_RI"/>
    <property type="match status" value="1"/>
</dbReference>
<protein>
    <submittedName>
        <fullName evidence="5">Uncharacterized protein</fullName>
    </submittedName>
</protein>
<evidence type="ECO:0000256" key="1">
    <source>
        <dbReference type="ARBA" id="ARBA00004496"/>
    </source>
</evidence>
<dbReference type="InterPro" id="IPR050637">
    <property type="entry name" value="NLRP_innate_immun_reg"/>
</dbReference>
<dbReference type="GeneTree" id="ENSGT00950000185068"/>
<name>A0A8C0H9X3_CHEAB</name>
<feature type="chain" id="PRO_5034821511" evidence="4">
    <location>
        <begin position="23"/>
        <end position="82"/>
    </location>
</feature>
<dbReference type="SUPFAM" id="SSF52047">
    <property type="entry name" value="RNI-like"/>
    <property type="match status" value="1"/>
</dbReference>
<feature type="signal peptide" evidence="4">
    <location>
        <begin position="1"/>
        <end position="22"/>
    </location>
</feature>
<dbReference type="AlphaFoldDB" id="A0A8C0H9X3"/>
<evidence type="ECO:0000256" key="3">
    <source>
        <dbReference type="ARBA" id="ARBA00022737"/>
    </source>
</evidence>
<evidence type="ECO:0000256" key="2">
    <source>
        <dbReference type="ARBA" id="ARBA00022490"/>
    </source>
</evidence>
<dbReference type="Gene3D" id="3.80.10.10">
    <property type="entry name" value="Ribonuclease Inhibitor"/>
    <property type="match status" value="1"/>
</dbReference>
<dbReference type="Proteomes" id="UP000694404">
    <property type="component" value="Unplaced"/>
</dbReference>
<organism evidence="5 6">
    <name type="scientific">Chelonoidis abingdonii</name>
    <name type="common">Abingdon island giant tortoise</name>
    <name type="synonym">Testudo abingdonii</name>
    <dbReference type="NCBI Taxonomy" id="106734"/>
    <lineage>
        <taxon>Eukaryota</taxon>
        <taxon>Metazoa</taxon>
        <taxon>Chordata</taxon>
        <taxon>Craniata</taxon>
        <taxon>Vertebrata</taxon>
        <taxon>Euteleostomi</taxon>
        <taxon>Archelosauria</taxon>
        <taxon>Testudinata</taxon>
        <taxon>Testudines</taxon>
        <taxon>Cryptodira</taxon>
        <taxon>Durocryptodira</taxon>
        <taxon>Testudinoidea</taxon>
        <taxon>Testudinidae</taxon>
        <taxon>Chelonoidis</taxon>
    </lineage>
</organism>
<sequence length="82" mass="8849">NFCALDQILVCSLLDLLFICLSCRLRFCGLTGTCCGDLSTVLSTSQSLTELDLGYNFSLGDVGVQMLCEGLKHPNCKLQILG</sequence>
<dbReference type="PANTHER" id="PTHR45690">
    <property type="entry name" value="NACHT, LRR AND PYD DOMAINS-CONTAINING PROTEIN 12"/>
    <property type="match status" value="1"/>
</dbReference>
<evidence type="ECO:0000256" key="4">
    <source>
        <dbReference type="SAM" id="SignalP"/>
    </source>
</evidence>
<keyword evidence="6" id="KW-1185">Reference proteome</keyword>
<dbReference type="OMA" id="ASCRDIC"/>
<keyword evidence="4" id="KW-0732">Signal</keyword>
<dbReference type="InterPro" id="IPR032675">
    <property type="entry name" value="LRR_dom_sf"/>
</dbReference>
<evidence type="ECO:0000313" key="5">
    <source>
        <dbReference type="Ensembl" id="ENSCABP00000015898.1"/>
    </source>
</evidence>
<reference evidence="5" key="2">
    <citation type="submission" date="2025-09" db="UniProtKB">
        <authorList>
            <consortium name="Ensembl"/>
        </authorList>
    </citation>
    <scope>IDENTIFICATION</scope>
</reference>
<accession>A0A8C0H9X3</accession>
<evidence type="ECO:0000313" key="6">
    <source>
        <dbReference type="Proteomes" id="UP000694404"/>
    </source>
</evidence>
<comment type="subcellular location">
    <subcellularLocation>
        <location evidence="1">Cytoplasm</location>
    </subcellularLocation>
</comment>
<reference evidence="5" key="1">
    <citation type="submission" date="2025-08" db="UniProtKB">
        <authorList>
            <consortium name="Ensembl"/>
        </authorList>
    </citation>
    <scope>IDENTIFICATION</scope>
</reference>
<keyword evidence="3" id="KW-0677">Repeat</keyword>
<keyword evidence="2" id="KW-0963">Cytoplasm</keyword>
<proteinExistence type="predicted"/>
<dbReference type="GO" id="GO:0005737">
    <property type="term" value="C:cytoplasm"/>
    <property type="evidence" value="ECO:0007669"/>
    <property type="project" value="UniProtKB-SubCell"/>
</dbReference>
<dbReference type="PANTHER" id="PTHR45690:SF19">
    <property type="entry name" value="NACHT, LRR AND PYD DOMAINS-CONTAINING PROTEIN 3"/>
    <property type="match status" value="1"/>
</dbReference>
<dbReference type="Ensembl" id="ENSCABT00000017447.1">
    <property type="protein sequence ID" value="ENSCABP00000015898.1"/>
    <property type="gene ID" value="ENSCABG00000011860.1"/>
</dbReference>